<accession>A0ABW0WQ96</accession>
<dbReference type="EMBL" id="JBHSOE010000056">
    <property type="protein sequence ID" value="MFC5659036.1"/>
    <property type="molecule type" value="Genomic_DNA"/>
</dbReference>
<name>A0ABW0WQ96_STRNO</name>
<organism evidence="1 2">
    <name type="scientific">Streptomyces nogalater</name>
    <dbReference type="NCBI Taxonomy" id="38314"/>
    <lineage>
        <taxon>Bacteria</taxon>
        <taxon>Bacillati</taxon>
        <taxon>Actinomycetota</taxon>
        <taxon>Actinomycetes</taxon>
        <taxon>Kitasatosporales</taxon>
        <taxon>Streptomycetaceae</taxon>
        <taxon>Streptomyces</taxon>
    </lineage>
</organism>
<evidence type="ECO:0000313" key="1">
    <source>
        <dbReference type="EMBL" id="MFC5659036.1"/>
    </source>
</evidence>
<proteinExistence type="predicted"/>
<sequence>MSHSDSLALLAVITALRVFLPDLYSGTRRPLRAGARIGVTELLHTQQALPAAGEPFTAAAARDTEA</sequence>
<gene>
    <name evidence="1" type="ORF">ACFP3J_26635</name>
</gene>
<dbReference type="RefSeq" id="WP_344347724.1">
    <property type="nucleotide sequence ID" value="NZ_BAAASM010000012.1"/>
</dbReference>
<protein>
    <submittedName>
        <fullName evidence="1">Uncharacterized protein</fullName>
    </submittedName>
</protein>
<keyword evidence="2" id="KW-1185">Reference proteome</keyword>
<evidence type="ECO:0000313" key="2">
    <source>
        <dbReference type="Proteomes" id="UP001596065"/>
    </source>
</evidence>
<reference evidence="2" key="1">
    <citation type="journal article" date="2019" name="Int. J. Syst. Evol. Microbiol.">
        <title>The Global Catalogue of Microorganisms (GCM) 10K type strain sequencing project: providing services to taxonomists for standard genome sequencing and annotation.</title>
        <authorList>
            <consortium name="The Broad Institute Genomics Platform"/>
            <consortium name="The Broad Institute Genome Sequencing Center for Infectious Disease"/>
            <person name="Wu L."/>
            <person name="Ma J."/>
        </authorList>
    </citation>
    <scope>NUCLEOTIDE SEQUENCE [LARGE SCALE GENOMIC DNA]</scope>
    <source>
        <strain evidence="2">KCTC 5701</strain>
    </source>
</reference>
<comment type="caution">
    <text evidence="1">The sequence shown here is derived from an EMBL/GenBank/DDBJ whole genome shotgun (WGS) entry which is preliminary data.</text>
</comment>
<dbReference type="Proteomes" id="UP001596065">
    <property type="component" value="Unassembled WGS sequence"/>
</dbReference>